<keyword evidence="2 5" id="KW-0812">Transmembrane</keyword>
<evidence type="ECO:0000256" key="4">
    <source>
        <dbReference type="ARBA" id="ARBA00023136"/>
    </source>
</evidence>
<dbReference type="GO" id="GO:0016020">
    <property type="term" value="C:membrane"/>
    <property type="evidence" value="ECO:0007669"/>
    <property type="project" value="UniProtKB-SubCell"/>
</dbReference>
<gene>
    <name evidence="6" type="ORF">S01H4_36029</name>
</gene>
<dbReference type="Gene3D" id="1.20.1280.290">
    <property type="match status" value="1"/>
</dbReference>
<feature type="transmembrane region" description="Helical" evidence="5">
    <location>
        <begin position="32"/>
        <end position="50"/>
    </location>
</feature>
<evidence type="ECO:0000256" key="1">
    <source>
        <dbReference type="ARBA" id="ARBA00004141"/>
    </source>
</evidence>
<comment type="caution">
    <text evidence="6">The sequence shown here is derived from an EMBL/GenBank/DDBJ whole genome shotgun (WGS) entry which is preliminary data.</text>
</comment>
<reference evidence="6" key="1">
    <citation type="journal article" date="2014" name="Front. Microbiol.">
        <title>High frequency of phylogenetically diverse reductive dehalogenase-homologous genes in deep subseafloor sedimentary metagenomes.</title>
        <authorList>
            <person name="Kawai M."/>
            <person name="Futagami T."/>
            <person name="Toyoda A."/>
            <person name="Takaki Y."/>
            <person name="Nishi S."/>
            <person name="Hori S."/>
            <person name="Arai W."/>
            <person name="Tsubouchi T."/>
            <person name="Morono Y."/>
            <person name="Uchiyama I."/>
            <person name="Ito T."/>
            <person name="Fujiyama A."/>
            <person name="Inagaki F."/>
            <person name="Takami H."/>
        </authorList>
    </citation>
    <scope>NUCLEOTIDE SEQUENCE</scope>
    <source>
        <strain evidence="6">Expedition CK06-06</strain>
    </source>
</reference>
<dbReference type="EMBL" id="BART01019215">
    <property type="protein sequence ID" value="GAG83359.1"/>
    <property type="molecule type" value="Genomic_DNA"/>
</dbReference>
<evidence type="ECO:0000256" key="2">
    <source>
        <dbReference type="ARBA" id="ARBA00022692"/>
    </source>
</evidence>
<keyword evidence="3 5" id="KW-1133">Transmembrane helix</keyword>
<evidence type="ECO:0000313" key="6">
    <source>
        <dbReference type="EMBL" id="GAG83359.1"/>
    </source>
</evidence>
<keyword evidence="4 5" id="KW-0472">Membrane</keyword>
<evidence type="ECO:0000256" key="5">
    <source>
        <dbReference type="SAM" id="Phobius"/>
    </source>
</evidence>
<protein>
    <recommendedName>
        <fullName evidence="7">PQ-loop repeat-containing protein</fullName>
    </recommendedName>
</protein>
<sequence>MFDIWMSLVGISMGLSTVPQIIKIVKRKKSDDISIILWAIILHGLCWWLIKG</sequence>
<dbReference type="InterPro" id="IPR006603">
    <property type="entry name" value="PQ-loop_rpt"/>
</dbReference>
<accession>X1ALG2</accession>
<dbReference type="Pfam" id="PF04193">
    <property type="entry name" value="PQ-loop"/>
    <property type="match status" value="1"/>
</dbReference>
<feature type="transmembrane region" description="Helical" evidence="5">
    <location>
        <begin position="6"/>
        <end position="25"/>
    </location>
</feature>
<name>X1ALG2_9ZZZZ</name>
<evidence type="ECO:0000256" key="3">
    <source>
        <dbReference type="ARBA" id="ARBA00022989"/>
    </source>
</evidence>
<proteinExistence type="predicted"/>
<feature type="non-terminal residue" evidence="6">
    <location>
        <position position="52"/>
    </location>
</feature>
<comment type="subcellular location">
    <subcellularLocation>
        <location evidence="1">Membrane</location>
        <topology evidence="1">Multi-pass membrane protein</topology>
    </subcellularLocation>
</comment>
<dbReference type="AlphaFoldDB" id="X1ALG2"/>
<evidence type="ECO:0008006" key="7">
    <source>
        <dbReference type="Google" id="ProtNLM"/>
    </source>
</evidence>
<organism evidence="6">
    <name type="scientific">marine sediment metagenome</name>
    <dbReference type="NCBI Taxonomy" id="412755"/>
    <lineage>
        <taxon>unclassified sequences</taxon>
        <taxon>metagenomes</taxon>
        <taxon>ecological metagenomes</taxon>
    </lineage>
</organism>